<organism evidence="1 2">
    <name type="scientific">Ambispora gerdemannii</name>
    <dbReference type="NCBI Taxonomy" id="144530"/>
    <lineage>
        <taxon>Eukaryota</taxon>
        <taxon>Fungi</taxon>
        <taxon>Fungi incertae sedis</taxon>
        <taxon>Mucoromycota</taxon>
        <taxon>Glomeromycotina</taxon>
        <taxon>Glomeromycetes</taxon>
        <taxon>Archaeosporales</taxon>
        <taxon>Ambisporaceae</taxon>
        <taxon>Ambispora</taxon>
    </lineage>
</organism>
<keyword evidence="2" id="KW-1185">Reference proteome</keyword>
<evidence type="ECO:0000313" key="1">
    <source>
        <dbReference type="EMBL" id="CAG8692647.1"/>
    </source>
</evidence>
<feature type="non-terminal residue" evidence="1">
    <location>
        <position position="1"/>
    </location>
</feature>
<accession>A0A9N9EVP3</accession>
<reference evidence="1" key="1">
    <citation type="submission" date="2021-06" db="EMBL/GenBank/DDBJ databases">
        <authorList>
            <person name="Kallberg Y."/>
            <person name="Tangrot J."/>
            <person name="Rosling A."/>
        </authorList>
    </citation>
    <scope>NUCLEOTIDE SEQUENCE</scope>
    <source>
        <strain evidence="1">MT106</strain>
    </source>
</reference>
<name>A0A9N9EVP3_9GLOM</name>
<proteinExistence type="predicted"/>
<gene>
    <name evidence="1" type="ORF">AGERDE_LOCUS13160</name>
</gene>
<evidence type="ECO:0000313" key="2">
    <source>
        <dbReference type="Proteomes" id="UP000789831"/>
    </source>
</evidence>
<protein>
    <submittedName>
        <fullName evidence="1">10629_t:CDS:1</fullName>
    </submittedName>
</protein>
<comment type="caution">
    <text evidence="1">The sequence shown here is derived from an EMBL/GenBank/DDBJ whole genome shotgun (WGS) entry which is preliminary data.</text>
</comment>
<sequence length="92" mass="10609">QEKLEDIFWELDSELEEAREEYAWWIGGANLKIENPYVRINFLNNAIASSLREIEFSIFFSSASPLILIGSNDNLDSKECISEVFKARSSFI</sequence>
<dbReference type="Proteomes" id="UP000789831">
    <property type="component" value="Unassembled WGS sequence"/>
</dbReference>
<dbReference type="EMBL" id="CAJVPL010015124">
    <property type="protein sequence ID" value="CAG8692647.1"/>
    <property type="molecule type" value="Genomic_DNA"/>
</dbReference>
<dbReference type="AlphaFoldDB" id="A0A9N9EVP3"/>
<feature type="non-terminal residue" evidence="1">
    <location>
        <position position="92"/>
    </location>
</feature>